<organism evidence="3 4">
    <name type="scientific">Cristinia sonorae</name>
    <dbReference type="NCBI Taxonomy" id="1940300"/>
    <lineage>
        <taxon>Eukaryota</taxon>
        <taxon>Fungi</taxon>
        <taxon>Dikarya</taxon>
        <taxon>Basidiomycota</taxon>
        <taxon>Agaricomycotina</taxon>
        <taxon>Agaricomycetes</taxon>
        <taxon>Agaricomycetidae</taxon>
        <taxon>Agaricales</taxon>
        <taxon>Pleurotineae</taxon>
        <taxon>Stephanosporaceae</taxon>
        <taxon>Cristinia</taxon>
    </lineage>
</organism>
<dbReference type="OrthoDB" id="6091938at2759"/>
<dbReference type="Proteomes" id="UP000813824">
    <property type="component" value="Unassembled WGS sequence"/>
</dbReference>
<evidence type="ECO:0000313" key="3">
    <source>
        <dbReference type="EMBL" id="KAH8101797.1"/>
    </source>
</evidence>
<sequence>MQLSIDDKLSQHMMEVHPKRYRCPECPVLAHTVADLNQHILKRHRGLLPSDWPLCSAARCHLQFTDDNIFKLHMYDIHISKRKCDMCAFVMVPSKYKRHVEIYHDHPHHDRLSPPPDTSCSPVDRELNVQDVRFQDETLGSPYSLIDSPPRSLSPSASILELSNEGLSRCGAKPTQVRPHIQGNRSVRVSHLSRITADPCRNCLRTHFLPKLYYTGPGERQHQLHCLRSANPHEARCRLKEATIILLISSSFFVSPLLTVIPVLGSGALSTS</sequence>
<feature type="domain" description="C2H2-type" evidence="2">
    <location>
        <begin position="55"/>
        <end position="78"/>
    </location>
</feature>
<dbReference type="InterPro" id="IPR013087">
    <property type="entry name" value="Znf_C2H2_type"/>
</dbReference>
<keyword evidence="4" id="KW-1185">Reference proteome</keyword>
<comment type="caution">
    <text evidence="3">The sequence shown here is derived from an EMBL/GenBank/DDBJ whole genome shotgun (WGS) entry which is preliminary data.</text>
</comment>
<dbReference type="SMART" id="SM00355">
    <property type="entry name" value="ZnF_C2H2"/>
    <property type="match status" value="3"/>
</dbReference>
<keyword evidence="1" id="KW-1133">Transmembrane helix</keyword>
<name>A0A8K0UPX9_9AGAR</name>
<dbReference type="EMBL" id="JAEVFJ010000011">
    <property type="protein sequence ID" value="KAH8101797.1"/>
    <property type="molecule type" value="Genomic_DNA"/>
</dbReference>
<reference evidence="3" key="1">
    <citation type="journal article" date="2021" name="New Phytol.">
        <title>Evolutionary innovations through gain and loss of genes in the ectomycorrhizal Boletales.</title>
        <authorList>
            <person name="Wu G."/>
            <person name="Miyauchi S."/>
            <person name="Morin E."/>
            <person name="Kuo A."/>
            <person name="Drula E."/>
            <person name="Varga T."/>
            <person name="Kohler A."/>
            <person name="Feng B."/>
            <person name="Cao Y."/>
            <person name="Lipzen A."/>
            <person name="Daum C."/>
            <person name="Hundley H."/>
            <person name="Pangilinan J."/>
            <person name="Johnson J."/>
            <person name="Barry K."/>
            <person name="LaButti K."/>
            <person name="Ng V."/>
            <person name="Ahrendt S."/>
            <person name="Min B."/>
            <person name="Choi I.G."/>
            <person name="Park H."/>
            <person name="Plett J.M."/>
            <person name="Magnuson J."/>
            <person name="Spatafora J.W."/>
            <person name="Nagy L.G."/>
            <person name="Henrissat B."/>
            <person name="Grigoriev I.V."/>
            <person name="Yang Z.L."/>
            <person name="Xu J."/>
            <person name="Martin F.M."/>
        </authorList>
    </citation>
    <scope>NUCLEOTIDE SEQUENCE</scope>
    <source>
        <strain evidence="3">KKN 215</strain>
    </source>
</reference>
<evidence type="ECO:0000259" key="2">
    <source>
        <dbReference type="PROSITE" id="PS00028"/>
    </source>
</evidence>
<accession>A0A8K0UPX9</accession>
<dbReference type="Gene3D" id="3.30.160.60">
    <property type="entry name" value="Classic Zinc Finger"/>
    <property type="match status" value="1"/>
</dbReference>
<protein>
    <recommendedName>
        <fullName evidence="2">C2H2-type domain-containing protein</fullName>
    </recommendedName>
</protein>
<feature type="transmembrane region" description="Helical" evidence="1">
    <location>
        <begin position="244"/>
        <end position="265"/>
    </location>
</feature>
<evidence type="ECO:0000256" key="1">
    <source>
        <dbReference type="SAM" id="Phobius"/>
    </source>
</evidence>
<dbReference type="PROSITE" id="PS00028">
    <property type="entry name" value="ZINC_FINGER_C2H2_1"/>
    <property type="match status" value="1"/>
</dbReference>
<dbReference type="AlphaFoldDB" id="A0A8K0UPX9"/>
<proteinExistence type="predicted"/>
<keyword evidence="1" id="KW-0812">Transmembrane</keyword>
<keyword evidence="1" id="KW-0472">Membrane</keyword>
<evidence type="ECO:0000313" key="4">
    <source>
        <dbReference type="Proteomes" id="UP000813824"/>
    </source>
</evidence>
<gene>
    <name evidence="3" type="ORF">BXZ70DRAFT_76860</name>
</gene>